<reference evidence="1 2" key="1">
    <citation type="journal article" date="2019" name="Sci. Rep.">
        <title>Orb-weaving spider Araneus ventricosus genome elucidates the spidroin gene catalogue.</title>
        <authorList>
            <person name="Kono N."/>
            <person name="Nakamura H."/>
            <person name="Ohtoshi R."/>
            <person name="Moran D.A.P."/>
            <person name="Shinohara A."/>
            <person name="Yoshida Y."/>
            <person name="Fujiwara M."/>
            <person name="Mori M."/>
            <person name="Tomita M."/>
            <person name="Arakawa K."/>
        </authorList>
    </citation>
    <scope>NUCLEOTIDE SEQUENCE [LARGE SCALE GENOMIC DNA]</scope>
</reference>
<name>A0A4Y2GZ76_ARAVE</name>
<dbReference type="Proteomes" id="UP000499080">
    <property type="component" value="Unassembled WGS sequence"/>
</dbReference>
<dbReference type="AlphaFoldDB" id="A0A4Y2GZ76"/>
<comment type="caution">
    <text evidence="1">The sequence shown here is derived from an EMBL/GenBank/DDBJ whole genome shotgun (WGS) entry which is preliminary data.</text>
</comment>
<keyword evidence="2" id="KW-1185">Reference proteome</keyword>
<evidence type="ECO:0000313" key="1">
    <source>
        <dbReference type="EMBL" id="GBM58467.1"/>
    </source>
</evidence>
<sequence>MEKTTFKAGHSRALPFTQMTWWHSTPFHFSAHPFRWVVHGLLRANHKPIRYRSLRSPRVTAATPSPLSKRDPCLFVVFTRESLSSPPSPRIAGNN</sequence>
<proteinExistence type="predicted"/>
<gene>
    <name evidence="1" type="ORF">AVEN_226411_1</name>
</gene>
<accession>A0A4Y2GZ76</accession>
<protein>
    <submittedName>
        <fullName evidence="1">Uncharacterized protein</fullName>
    </submittedName>
</protein>
<dbReference type="EMBL" id="BGPR01001635">
    <property type="protein sequence ID" value="GBM58467.1"/>
    <property type="molecule type" value="Genomic_DNA"/>
</dbReference>
<organism evidence="1 2">
    <name type="scientific">Araneus ventricosus</name>
    <name type="common">Orbweaver spider</name>
    <name type="synonym">Epeira ventricosa</name>
    <dbReference type="NCBI Taxonomy" id="182803"/>
    <lineage>
        <taxon>Eukaryota</taxon>
        <taxon>Metazoa</taxon>
        <taxon>Ecdysozoa</taxon>
        <taxon>Arthropoda</taxon>
        <taxon>Chelicerata</taxon>
        <taxon>Arachnida</taxon>
        <taxon>Araneae</taxon>
        <taxon>Araneomorphae</taxon>
        <taxon>Entelegynae</taxon>
        <taxon>Araneoidea</taxon>
        <taxon>Araneidae</taxon>
        <taxon>Araneus</taxon>
    </lineage>
</organism>
<evidence type="ECO:0000313" key="2">
    <source>
        <dbReference type="Proteomes" id="UP000499080"/>
    </source>
</evidence>